<dbReference type="Proteomes" id="UP000664731">
    <property type="component" value="Unassembled WGS sequence"/>
</dbReference>
<protein>
    <submittedName>
        <fullName evidence="3">Pseudouridine synthase</fullName>
    </submittedName>
</protein>
<reference evidence="3" key="1">
    <citation type="submission" date="2021-03" db="EMBL/GenBank/DDBJ databases">
        <title>Comamonas denitrificans.</title>
        <authorList>
            <person name="Finster K."/>
        </authorList>
    </citation>
    <scope>NUCLEOTIDE SEQUENCE</scope>
    <source>
        <strain evidence="3">MM2021_4</strain>
    </source>
</reference>
<gene>
    <name evidence="3" type="ORF">J1777_04520</name>
</gene>
<dbReference type="GO" id="GO:0000455">
    <property type="term" value="P:enzyme-directed rRNA pseudouridine synthesis"/>
    <property type="evidence" value="ECO:0007669"/>
    <property type="project" value="TreeGrafter"/>
</dbReference>
<organism evidence="3 4">
    <name type="scientific">Comamonas denitrificans</name>
    <dbReference type="NCBI Taxonomy" id="117506"/>
    <lineage>
        <taxon>Bacteria</taxon>
        <taxon>Pseudomonadati</taxon>
        <taxon>Pseudomonadota</taxon>
        <taxon>Betaproteobacteria</taxon>
        <taxon>Burkholderiales</taxon>
        <taxon>Comamonadaceae</taxon>
        <taxon>Comamonas</taxon>
    </lineage>
</organism>
<dbReference type="InterPro" id="IPR006145">
    <property type="entry name" value="PsdUridine_synth_RsuA/RluA"/>
</dbReference>
<dbReference type="PROSITE" id="PS01129">
    <property type="entry name" value="PSI_RLU"/>
    <property type="match status" value="1"/>
</dbReference>
<feature type="domain" description="Pseudouridine synthase RsuA/RluA-like" evidence="2">
    <location>
        <begin position="100"/>
        <end position="247"/>
    </location>
</feature>
<dbReference type="PANTHER" id="PTHR21600:SF84">
    <property type="entry name" value="PSEUDOURIDINE SYNTHASE RSUA_RLUA-LIKE DOMAIN-CONTAINING PROTEIN"/>
    <property type="match status" value="1"/>
</dbReference>
<feature type="region of interest" description="Disordered" evidence="1">
    <location>
        <begin position="299"/>
        <end position="323"/>
    </location>
</feature>
<dbReference type="EMBL" id="JAFNME010000007">
    <property type="protein sequence ID" value="MBO1249108.1"/>
    <property type="molecule type" value="Genomic_DNA"/>
</dbReference>
<sequence length="323" mass="36382">MFNKNDPKVLPLKNGVKPSCVVLPSQGQGLALDFLCQRLPAVSRSDWLQRMAAHEVVDERGRPVTPETPFLTGLRIYYYRQTAHEPPMPFRAQVLYQDAHLVVADKPHFLPVTPGGSYIQHTLLVQLKNQLGLPDLSPIHRIDRDTAGLVLLSTQRSDRGAYQALFREQRVHKTYQAIAPYRPELGFPREHHSRMQESGHFIRMHEVAGPPNSHTRLTLLEHNTHWARYQLEPISGKRHQLRVHMAALGIGILGDGLYPEVNDAPEGDFSRPLRLLAQAIAFTDPLTQQQRHFHSQYTLGALPPAPEPAPSGQQTWQGLPANA</sequence>
<dbReference type="GO" id="GO:0009982">
    <property type="term" value="F:pseudouridine synthase activity"/>
    <property type="evidence" value="ECO:0007669"/>
    <property type="project" value="InterPro"/>
</dbReference>
<dbReference type="GO" id="GO:0140098">
    <property type="term" value="F:catalytic activity, acting on RNA"/>
    <property type="evidence" value="ECO:0007669"/>
    <property type="project" value="UniProtKB-ARBA"/>
</dbReference>
<dbReference type="InterPro" id="IPR006224">
    <property type="entry name" value="PsdUridine_synth_RluA-like_CS"/>
</dbReference>
<dbReference type="Gene3D" id="3.30.2350.10">
    <property type="entry name" value="Pseudouridine synthase"/>
    <property type="match status" value="1"/>
</dbReference>
<dbReference type="Pfam" id="PF00849">
    <property type="entry name" value="PseudoU_synth_2"/>
    <property type="match status" value="1"/>
</dbReference>
<evidence type="ECO:0000313" key="3">
    <source>
        <dbReference type="EMBL" id="MBO1249108.1"/>
    </source>
</evidence>
<comment type="caution">
    <text evidence="3">The sequence shown here is derived from an EMBL/GenBank/DDBJ whole genome shotgun (WGS) entry which is preliminary data.</text>
</comment>
<evidence type="ECO:0000313" key="4">
    <source>
        <dbReference type="Proteomes" id="UP000664731"/>
    </source>
</evidence>
<keyword evidence="4" id="KW-1185">Reference proteome</keyword>
<proteinExistence type="predicted"/>
<dbReference type="RefSeq" id="WP_207574656.1">
    <property type="nucleotide sequence ID" value="NZ_JAFNME010000007.1"/>
</dbReference>
<accession>A0A939KE59</accession>
<evidence type="ECO:0000256" key="1">
    <source>
        <dbReference type="SAM" id="MobiDB-lite"/>
    </source>
</evidence>
<dbReference type="SUPFAM" id="SSF55120">
    <property type="entry name" value="Pseudouridine synthase"/>
    <property type="match status" value="1"/>
</dbReference>
<dbReference type="PANTHER" id="PTHR21600">
    <property type="entry name" value="MITOCHONDRIAL RNA PSEUDOURIDINE SYNTHASE"/>
    <property type="match status" value="1"/>
</dbReference>
<dbReference type="GO" id="GO:0003723">
    <property type="term" value="F:RNA binding"/>
    <property type="evidence" value="ECO:0007669"/>
    <property type="project" value="InterPro"/>
</dbReference>
<dbReference type="InterPro" id="IPR050188">
    <property type="entry name" value="RluA_PseudoU_synthase"/>
</dbReference>
<dbReference type="AlphaFoldDB" id="A0A939KE59"/>
<dbReference type="InterPro" id="IPR020103">
    <property type="entry name" value="PsdUridine_synth_cat_dom_sf"/>
</dbReference>
<name>A0A939KE59_9BURK</name>
<evidence type="ECO:0000259" key="2">
    <source>
        <dbReference type="Pfam" id="PF00849"/>
    </source>
</evidence>